<dbReference type="PANTHER" id="PTHR33991">
    <property type="entry name" value="DNA REPAIR PROTEIN RECO"/>
    <property type="match status" value="1"/>
</dbReference>
<dbReference type="KEGG" id="ppn:Palpr_2201"/>
<dbReference type="InterPro" id="IPR012340">
    <property type="entry name" value="NA-bd_OB-fold"/>
</dbReference>
<reference evidence="6 7" key="2">
    <citation type="journal article" date="2011" name="Stand. Genomic Sci.">
        <title>Complete genome sequence of Paludibacter propionicigenes type strain (WB4).</title>
        <authorList>
            <person name="Gronow S."/>
            <person name="Munk C."/>
            <person name="Lapidus A."/>
            <person name="Nolan M."/>
            <person name="Lucas S."/>
            <person name="Hammon N."/>
            <person name="Deshpande S."/>
            <person name="Cheng J.F."/>
            <person name="Tapia R."/>
            <person name="Han C."/>
            <person name="Goodwin L."/>
            <person name="Pitluck S."/>
            <person name="Liolios K."/>
            <person name="Ivanova N."/>
            <person name="Mavromatis K."/>
            <person name="Mikhailova N."/>
            <person name="Pati A."/>
            <person name="Chen A."/>
            <person name="Palaniappan K."/>
            <person name="Land M."/>
            <person name="Hauser L."/>
            <person name="Chang Y.J."/>
            <person name="Jeffries C.D."/>
            <person name="Brambilla E."/>
            <person name="Rohde M."/>
            <person name="Goker M."/>
            <person name="Detter J.C."/>
            <person name="Woyke T."/>
            <person name="Bristow J."/>
            <person name="Eisen J.A."/>
            <person name="Markowitz V."/>
            <person name="Hugenholtz P."/>
            <person name="Kyrpides N.C."/>
            <person name="Klenk H.P."/>
        </authorList>
    </citation>
    <scope>NUCLEOTIDE SEQUENCE [LARGE SCALE GENOMIC DNA]</scope>
    <source>
        <strain evidence="7">DSM 17365 / JCM 13257 / WB4</strain>
    </source>
</reference>
<dbReference type="InterPro" id="IPR003717">
    <property type="entry name" value="RecO"/>
</dbReference>
<dbReference type="Pfam" id="PF11967">
    <property type="entry name" value="RecO_N"/>
    <property type="match status" value="1"/>
</dbReference>
<organism evidence="6 7">
    <name type="scientific">Paludibacter propionicigenes (strain DSM 17365 / JCM 13257 / WB4)</name>
    <dbReference type="NCBI Taxonomy" id="694427"/>
    <lineage>
        <taxon>Bacteria</taxon>
        <taxon>Pseudomonadati</taxon>
        <taxon>Bacteroidota</taxon>
        <taxon>Bacteroidia</taxon>
        <taxon>Bacteroidales</taxon>
        <taxon>Paludibacteraceae</taxon>
        <taxon>Paludibacter</taxon>
    </lineage>
</organism>
<keyword evidence="1 4" id="KW-0227">DNA damage</keyword>
<evidence type="ECO:0000259" key="5">
    <source>
        <dbReference type="Pfam" id="PF11967"/>
    </source>
</evidence>
<keyword evidence="3 4" id="KW-0234">DNA repair</keyword>
<evidence type="ECO:0000313" key="7">
    <source>
        <dbReference type="Proteomes" id="UP000008718"/>
    </source>
</evidence>
<dbReference type="GO" id="GO:0006302">
    <property type="term" value="P:double-strand break repair"/>
    <property type="evidence" value="ECO:0007669"/>
    <property type="project" value="TreeGrafter"/>
</dbReference>
<feature type="domain" description="DNA replication/recombination mediator RecO N-terminal" evidence="5">
    <location>
        <begin position="1"/>
        <end position="76"/>
    </location>
</feature>
<evidence type="ECO:0000313" key="6">
    <source>
        <dbReference type="EMBL" id="ADQ80337.1"/>
    </source>
</evidence>
<dbReference type="NCBIfam" id="TIGR00613">
    <property type="entry name" value="reco"/>
    <property type="match status" value="1"/>
</dbReference>
<accession>E4T6J3</accession>
<evidence type="ECO:0000256" key="4">
    <source>
        <dbReference type="HAMAP-Rule" id="MF_00201"/>
    </source>
</evidence>
<comment type="function">
    <text evidence="4">Involved in DNA repair and RecF pathway recombination.</text>
</comment>
<dbReference type="Proteomes" id="UP000008718">
    <property type="component" value="Chromosome"/>
</dbReference>
<dbReference type="InterPro" id="IPR022572">
    <property type="entry name" value="DNA_rep/recomb_RecO_N"/>
</dbReference>
<dbReference type="SUPFAM" id="SSF57863">
    <property type="entry name" value="ArfGap/RecO-like zinc finger"/>
    <property type="match status" value="1"/>
</dbReference>
<dbReference type="eggNOG" id="COG1381">
    <property type="taxonomic scope" value="Bacteria"/>
</dbReference>
<dbReference type="GO" id="GO:0006310">
    <property type="term" value="P:DNA recombination"/>
    <property type="evidence" value="ECO:0007669"/>
    <property type="project" value="UniProtKB-UniRule"/>
</dbReference>
<dbReference type="RefSeq" id="WP_013445706.1">
    <property type="nucleotide sequence ID" value="NC_014734.1"/>
</dbReference>
<reference key="1">
    <citation type="submission" date="2010-11" db="EMBL/GenBank/DDBJ databases">
        <title>The complete genome of Paludibacter propionicigenes DSM 17365.</title>
        <authorList>
            <consortium name="US DOE Joint Genome Institute (JGI-PGF)"/>
            <person name="Lucas S."/>
            <person name="Copeland A."/>
            <person name="Lapidus A."/>
            <person name="Bruce D."/>
            <person name="Goodwin L."/>
            <person name="Pitluck S."/>
            <person name="Kyrpides N."/>
            <person name="Mavromatis K."/>
            <person name="Ivanova N."/>
            <person name="Munk A.C."/>
            <person name="Brettin T."/>
            <person name="Detter J.C."/>
            <person name="Han C."/>
            <person name="Tapia R."/>
            <person name="Land M."/>
            <person name="Hauser L."/>
            <person name="Markowitz V."/>
            <person name="Cheng J.-F."/>
            <person name="Hugenholtz P."/>
            <person name="Woyke T."/>
            <person name="Wu D."/>
            <person name="Gronow S."/>
            <person name="Wellnitz S."/>
            <person name="Brambilla E."/>
            <person name="Klenk H.-P."/>
            <person name="Eisen J.A."/>
        </authorList>
    </citation>
    <scope>NUCLEOTIDE SEQUENCE</scope>
    <source>
        <strain>WB4</strain>
    </source>
</reference>
<dbReference type="InterPro" id="IPR037278">
    <property type="entry name" value="ARFGAP/RecO"/>
</dbReference>
<proteinExistence type="inferred from homology"/>
<evidence type="ECO:0000256" key="3">
    <source>
        <dbReference type="ARBA" id="ARBA00023204"/>
    </source>
</evidence>
<dbReference type="Gene3D" id="2.40.50.140">
    <property type="entry name" value="Nucleic acid-binding proteins"/>
    <property type="match status" value="1"/>
</dbReference>
<dbReference type="STRING" id="694427.Palpr_2201"/>
<keyword evidence="7" id="KW-1185">Reference proteome</keyword>
<dbReference type="PANTHER" id="PTHR33991:SF1">
    <property type="entry name" value="DNA REPAIR PROTEIN RECO"/>
    <property type="match status" value="1"/>
</dbReference>
<keyword evidence="2 4" id="KW-0233">DNA recombination</keyword>
<dbReference type="OrthoDB" id="9789152at2"/>
<comment type="similarity">
    <text evidence="4">Belongs to the RecO family.</text>
</comment>
<evidence type="ECO:0000256" key="1">
    <source>
        <dbReference type="ARBA" id="ARBA00022763"/>
    </source>
</evidence>
<dbReference type="AlphaFoldDB" id="E4T6J3"/>
<dbReference type="HOGENOM" id="CLU_087596_1_0_10"/>
<protein>
    <recommendedName>
        <fullName evidence="4">DNA repair protein RecO</fullName>
    </recommendedName>
    <alternativeName>
        <fullName evidence="4">Recombination protein O</fullName>
    </alternativeName>
</protein>
<evidence type="ECO:0000256" key="2">
    <source>
        <dbReference type="ARBA" id="ARBA00023172"/>
    </source>
</evidence>
<dbReference type="EMBL" id="CP002345">
    <property type="protein sequence ID" value="ADQ80337.1"/>
    <property type="molecule type" value="Genomic_DNA"/>
</dbReference>
<dbReference type="SUPFAM" id="SSF50249">
    <property type="entry name" value="Nucleic acid-binding proteins"/>
    <property type="match status" value="1"/>
</dbReference>
<name>E4T6J3_PALPW</name>
<dbReference type="GO" id="GO:0043590">
    <property type="term" value="C:bacterial nucleoid"/>
    <property type="evidence" value="ECO:0007669"/>
    <property type="project" value="TreeGrafter"/>
</dbReference>
<gene>
    <name evidence="4" type="primary">recO</name>
    <name evidence="6" type="ordered locus">Palpr_2201</name>
</gene>
<sequence length="240" mass="27622">MLSKTTGIILHSIKYTDSASIVTVYTQQFGRVSYMVHGVNKKKSMCRAALLQPLSMVEMDVFHVPGKDIQRIKDLRMNYQFTGIPFNPVKNSLALFLSEVLFKSLRQTEPDENLYLFLENSIQQLDCCEEGIANFHLVFLIKMSRYLGFAPNTEDGGAKYFDLMNGVFSEQKALHMHYLLPETTIDFISLLETDYAGMHRLILTRERRSVLLKGLVEYYLLHIPEFHTLHSLAVLQSLFD</sequence>
<dbReference type="HAMAP" id="MF_00201">
    <property type="entry name" value="RecO"/>
    <property type="match status" value="1"/>
</dbReference>
<dbReference type="Pfam" id="PF02565">
    <property type="entry name" value="RecO_C"/>
    <property type="match status" value="1"/>
</dbReference>